<feature type="compositionally biased region" description="Basic and acidic residues" evidence="2">
    <location>
        <begin position="512"/>
        <end position="521"/>
    </location>
</feature>
<dbReference type="Pfam" id="PF00849">
    <property type="entry name" value="PseudoU_synth_2"/>
    <property type="match status" value="1"/>
</dbReference>
<dbReference type="VEuPathDB" id="CryptoDB:Cvel_9850"/>
<dbReference type="GO" id="GO:0003723">
    <property type="term" value="F:RNA binding"/>
    <property type="evidence" value="ECO:0007669"/>
    <property type="project" value="InterPro"/>
</dbReference>
<dbReference type="Gene3D" id="3.30.2350.10">
    <property type="entry name" value="Pseudouridine synthase"/>
    <property type="match status" value="1"/>
</dbReference>
<evidence type="ECO:0000256" key="2">
    <source>
        <dbReference type="SAM" id="MobiDB-lite"/>
    </source>
</evidence>
<dbReference type="InterPro" id="IPR001374">
    <property type="entry name" value="R3H_dom"/>
</dbReference>
<proteinExistence type="predicted"/>
<dbReference type="Gene3D" id="3.30.1370.50">
    <property type="entry name" value="R3H-like domain"/>
    <property type="match status" value="1"/>
</dbReference>
<feature type="compositionally biased region" description="Basic and acidic residues" evidence="2">
    <location>
        <begin position="718"/>
        <end position="729"/>
    </location>
</feature>
<feature type="compositionally biased region" description="Gly residues" evidence="2">
    <location>
        <begin position="184"/>
        <end position="193"/>
    </location>
</feature>
<dbReference type="Gene3D" id="3.30.160.60">
    <property type="entry name" value="Classic Zinc Finger"/>
    <property type="match status" value="1"/>
</dbReference>
<dbReference type="Gene3D" id="3.30.70.1560">
    <property type="entry name" value="Alpha-L RNA-binding motif"/>
    <property type="match status" value="1"/>
</dbReference>
<dbReference type="PROSITE" id="PS51061">
    <property type="entry name" value="R3H"/>
    <property type="match status" value="1"/>
</dbReference>
<organism evidence="4">
    <name type="scientific">Chromera velia CCMP2878</name>
    <dbReference type="NCBI Taxonomy" id="1169474"/>
    <lineage>
        <taxon>Eukaryota</taxon>
        <taxon>Sar</taxon>
        <taxon>Alveolata</taxon>
        <taxon>Colpodellida</taxon>
        <taxon>Chromeraceae</taxon>
        <taxon>Chromera</taxon>
    </lineage>
</organism>
<dbReference type="Pfam" id="PF01424">
    <property type="entry name" value="R3H"/>
    <property type="match status" value="1"/>
</dbReference>
<evidence type="ECO:0000313" key="4">
    <source>
        <dbReference type="EMBL" id="CEM50203.1"/>
    </source>
</evidence>
<feature type="compositionally biased region" description="Basic and acidic residues" evidence="2">
    <location>
        <begin position="420"/>
        <end position="433"/>
    </location>
</feature>
<gene>
    <name evidence="4" type="ORF">Cvel_9850</name>
</gene>
<dbReference type="InterPro" id="IPR036236">
    <property type="entry name" value="Znf_C2H2_sf"/>
</dbReference>
<dbReference type="GO" id="GO:0009982">
    <property type="term" value="F:pseudouridine synthase activity"/>
    <property type="evidence" value="ECO:0007669"/>
    <property type="project" value="InterPro"/>
</dbReference>
<feature type="region of interest" description="Disordered" evidence="2">
    <location>
        <begin position="162"/>
        <end position="203"/>
    </location>
</feature>
<dbReference type="GO" id="GO:0001522">
    <property type="term" value="P:pseudouridine synthesis"/>
    <property type="evidence" value="ECO:0007669"/>
    <property type="project" value="InterPro"/>
</dbReference>
<dbReference type="InterPro" id="IPR020103">
    <property type="entry name" value="PsdUridine_synth_cat_dom_sf"/>
</dbReference>
<dbReference type="Gene3D" id="3.30.70.580">
    <property type="entry name" value="Pseudouridine synthase I, catalytic domain, N-terminal subdomain"/>
    <property type="match status" value="1"/>
</dbReference>
<accession>A0A0G4I033</accession>
<feature type="region of interest" description="Disordered" evidence="2">
    <location>
        <begin position="692"/>
        <end position="772"/>
    </location>
</feature>
<feature type="domain" description="R3H" evidence="3">
    <location>
        <begin position="89"/>
        <end position="157"/>
    </location>
</feature>
<dbReference type="InterPro" id="IPR042092">
    <property type="entry name" value="PsdUridine_s_RsuA/RluB/E/F_cat"/>
</dbReference>
<dbReference type="InterPro" id="IPR020094">
    <property type="entry name" value="TruA/RsuA/RluB/E/F_N"/>
</dbReference>
<dbReference type="SUPFAM" id="SSF82708">
    <property type="entry name" value="R3H domain"/>
    <property type="match status" value="1"/>
</dbReference>
<dbReference type="SUPFAM" id="SSF57667">
    <property type="entry name" value="beta-beta-alpha zinc fingers"/>
    <property type="match status" value="1"/>
</dbReference>
<reference evidence="4" key="1">
    <citation type="submission" date="2014-11" db="EMBL/GenBank/DDBJ databases">
        <authorList>
            <person name="Otto D Thomas"/>
            <person name="Naeem Raeece"/>
        </authorList>
    </citation>
    <scope>NUCLEOTIDE SEQUENCE</scope>
</reference>
<dbReference type="AlphaFoldDB" id="A0A0G4I033"/>
<dbReference type="CDD" id="cd02325">
    <property type="entry name" value="R3H"/>
    <property type="match status" value="1"/>
</dbReference>
<dbReference type="PANTHER" id="PTHR47683:SF3">
    <property type="entry name" value="RIBOSOMAL LARGE SUBUNIT PSEUDOURIDINE SYNTHASE B"/>
    <property type="match status" value="1"/>
</dbReference>
<evidence type="ECO:0000259" key="3">
    <source>
        <dbReference type="PROSITE" id="PS51061"/>
    </source>
</evidence>
<dbReference type="InterPro" id="IPR006145">
    <property type="entry name" value="PsdUridine_synth_RsuA/RluA"/>
</dbReference>
<feature type="region of interest" description="Disordered" evidence="2">
    <location>
        <begin position="392"/>
        <end position="527"/>
    </location>
</feature>
<name>A0A0G4I033_9ALVE</name>
<protein>
    <recommendedName>
        <fullName evidence="3">R3H domain-containing protein</fullName>
    </recommendedName>
</protein>
<keyword evidence="1" id="KW-0413">Isomerase</keyword>
<dbReference type="SUPFAM" id="SSF55120">
    <property type="entry name" value="Pseudouridine synthase"/>
    <property type="match status" value="1"/>
</dbReference>
<feature type="region of interest" description="Disordered" evidence="2">
    <location>
        <begin position="236"/>
        <end position="322"/>
    </location>
</feature>
<evidence type="ECO:0000256" key="1">
    <source>
        <dbReference type="ARBA" id="ARBA00023235"/>
    </source>
</evidence>
<feature type="compositionally biased region" description="Polar residues" evidence="2">
    <location>
        <begin position="241"/>
        <end position="256"/>
    </location>
</feature>
<dbReference type="InterPro" id="IPR036867">
    <property type="entry name" value="R3H_dom_sf"/>
</dbReference>
<feature type="compositionally biased region" description="Basic and acidic residues" evidence="2">
    <location>
        <begin position="471"/>
        <end position="491"/>
    </location>
</feature>
<dbReference type="InterPro" id="IPR050343">
    <property type="entry name" value="RsuA_PseudoU_synthase"/>
</dbReference>
<feature type="compositionally biased region" description="Basic and acidic residues" evidence="2">
    <location>
        <begin position="162"/>
        <end position="182"/>
    </location>
</feature>
<dbReference type="PANTHER" id="PTHR47683">
    <property type="entry name" value="PSEUDOURIDINE SYNTHASE FAMILY PROTEIN-RELATED"/>
    <property type="match status" value="1"/>
</dbReference>
<feature type="compositionally biased region" description="Basic and acidic residues" evidence="2">
    <location>
        <begin position="444"/>
        <end position="464"/>
    </location>
</feature>
<feature type="compositionally biased region" description="Basic and acidic residues" evidence="2">
    <location>
        <begin position="267"/>
        <end position="277"/>
    </location>
</feature>
<feature type="compositionally biased region" description="Low complexity" evidence="2">
    <location>
        <begin position="392"/>
        <end position="406"/>
    </location>
</feature>
<dbReference type="EMBL" id="CDMZ01004586">
    <property type="protein sequence ID" value="CEM50203.1"/>
    <property type="molecule type" value="Genomic_DNA"/>
</dbReference>
<sequence>MSTLNEEKGDDALPQSKKSGMAAFEWDSLPLSLDEFLLRSTGTEPEEFQPLYLQGEISCPSLEEYKLEAPKGALNATANVDGGMKPQMQRFLALADAVFDHAISVSKERTVQIRIKFPPSLPKWYRLNLHHFAEARKLAHYSVGMEPDRYLVVDIPSLARVAPKETETTRDSSDRGTEKEGGEAAQGGTGGQTQSGVQTSSGDAEAEIWEDGFRVLLFRRVLRLLGLVLSREERMKRSAGHSHQQQPPNLVQQSNGDGYRKGSPRGPGDRLERDKGEGGAATDALPQTLSTPTPPPPPVVLQQTKSNPQNIPGSEGSPVPDLSPSVLCFIKEGEKAEEAAARLGPHVYFCTSCELWQNGYGQMQQHVAGKRHKKAEAATAAVKAAAAVVGSGSAAPPAVPSLSSAPDPSPPVEPSTKAATPRERESRPEGLTEKDEEVPQQPHTDVKADLPSKVEDADPQKADAEGQVGEAPKEGGEKTESVPENEGRMDSDGQIAVSDGKTAAPDGSQHTPESDEQKAAEPGEPLTTRAVCHRVTMRRVLIFPGDEVAFQGQPLSPPLCETAKVFLFWKPSDMVTTLLKREHEENPAIRGQTGLFRVTQKLSGREDGGGLTHVGRLDKDTTGLLLLCDDGALVYELMQPNHLQKTYICTVASPPTEEQKAQLLRGVELSDGPVQAEAVEVIALEDLPKNHLDGAKISAPVGKRTEETEQDQEGGGDSGERGEREKEGVDENAESLKVQENTKKEMDNCPEAEDADKLTNIDPATTTEGEGETDYRKLCIVKVRIHSGRTHIVRRLMAHVGLPVLQLHRQAFGPIDLYDPSFGLEKPGDAALLSEATVRMLWTALGGRMRVWLRRAWRWREWLRKGQGTQWERERMEAWLKSAEESAAVRGFFEEMDALSRH</sequence>